<reference evidence="2 3" key="1">
    <citation type="submission" date="2019-05" db="EMBL/GenBank/DDBJ databases">
        <title>Another draft genome of Portunus trituberculatus and its Hox gene families provides insights of decapod evolution.</title>
        <authorList>
            <person name="Jeong J.-H."/>
            <person name="Song I."/>
            <person name="Kim S."/>
            <person name="Choi T."/>
            <person name="Kim D."/>
            <person name="Ryu S."/>
            <person name="Kim W."/>
        </authorList>
    </citation>
    <scope>NUCLEOTIDE SEQUENCE [LARGE SCALE GENOMIC DNA]</scope>
    <source>
        <tissue evidence="2">Muscle</tissue>
    </source>
</reference>
<feature type="region of interest" description="Disordered" evidence="1">
    <location>
        <begin position="51"/>
        <end position="74"/>
    </location>
</feature>
<feature type="region of interest" description="Disordered" evidence="1">
    <location>
        <begin position="111"/>
        <end position="137"/>
    </location>
</feature>
<dbReference type="PROSITE" id="PS51257">
    <property type="entry name" value="PROKAR_LIPOPROTEIN"/>
    <property type="match status" value="1"/>
</dbReference>
<proteinExistence type="predicted"/>
<organism evidence="2 3">
    <name type="scientific">Portunus trituberculatus</name>
    <name type="common">Swimming crab</name>
    <name type="synonym">Neptunus trituberculatus</name>
    <dbReference type="NCBI Taxonomy" id="210409"/>
    <lineage>
        <taxon>Eukaryota</taxon>
        <taxon>Metazoa</taxon>
        <taxon>Ecdysozoa</taxon>
        <taxon>Arthropoda</taxon>
        <taxon>Crustacea</taxon>
        <taxon>Multicrustacea</taxon>
        <taxon>Malacostraca</taxon>
        <taxon>Eumalacostraca</taxon>
        <taxon>Eucarida</taxon>
        <taxon>Decapoda</taxon>
        <taxon>Pleocyemata</taxon>
        <taxon>Brachyura</taxon>
        <taxon>Eubrachyura</taxon>
        <taxon>Portunoidea</taxon>
        <taxon>Portunidae</taxon>
        <taxon>Portuninae</taxon>
        <taxon>Portunus</taxon>
    </lineage>
</organism>
<protein>
    <submittedName>
        <fullName evidence="2">Uncharacterized protein</fullName>
    </submittedName>
</protein>
<accession>A0A5B7IFD5</accession>
<keyword evidence="3" id="KW-1185">Reference proteome</keyword>
<gene>
    <name evidence="2" type="ORF">E2C01_075602</name>
</gene>
<dbReference type="Proteomes" id="UP000324222">
    <property type="component" value="Unassembled WGS sequence"/>
</dbReference>
<sequence>MLTAWRSGERRKPGGNTPLLLTSCICSLEPDEQRLLSLKERGMEEKIWKVQQSEGKRLTMGGGGGGGSGTQIRRQSYSNSWKVSVMGRWGHGKLCEAAVWDERKGQVVIGAGTGNGETGRKGRDRTAKARNVEEMYT</sequence>
<dbReference type="AlphaFoldDB" id="A0A5B7IFD5"/>
<evidence type="ECO:0000313" key="3">
    <source>
        <dbReference type="Proteomes" id="UP000324222"/>
    </source>
</evidence>
<dbReference type="EMBL" id="VSRR010055638">
    <property type="protein sequence ID" value="MPC81003.1"/>
    <property type="molecule type" value="Genomic_DNA"/>
</dbReference>
<feature type="compositionally biased region" description="Gly residues" evidence="1">
    <location>
        <begin position="60"/>
        <end position="69"/>
    </location>
</feature>
<evidence type="ECO:0000313" key="2">
    <source>
        <dbReference type="EMBL" id="MPC81003.1"/>
    </source>
</evidence>
<name>A0A5B7IFD5_PORTR</name>
<comment type="caution">
    <text evidence="2">The sequence shown here is derived from an EMBL/GenBank/DDBJ whole genome shotgun (WGS) entry which is preliminary data.</text>
</comment>
<evidence type="ECO:0000256" key="1">
    <source>
        <dbReference type="SAM" id="MobiDB-lite"/>
    </source>
</evidence>
<feature type="compositionally biased region" description="Basic and acidic residues" evidence="1">
    <location>
        <begin position="118"/>
        <end position="137"/>
    </location>
</feature>